<evidence type="ECO:0000256" key="8">
    <source>
        <dbReference type="ARBA" id="ARBA00023293"/>
    </source>
</evidence>
<evidence type="ECO:0000313" key="12">
    <source>
        <dbReference type="Proteomes" id="UP001217089"/>
    </source>
</evidence>
<keyword evidence="7" id="KW-0456">Lyase</keyword>
<dbReference type="Pfam" id="PF01094">
    <property type="entry name" value="ANF_receptor"/>
    <property type="match status" value="2"/>
</dbReference>
<dbReference type="SUPFAM" id="SSF56112">
    <property type="entry name" value="Protein kinase-like (PK-like)"/>
    <property type="match status" value="1"/>
</dbReference>
<evidence type="ECO:0000256" key="9">
    <source>
        <dbReference type="SAM" id="Phobius"/>
    </source>
</evidence>
<dbReference type="SUPFAM" id="SSF53822">
    <property type="entry name" value="Periplasmic binding protein-like I"/>
    <property type="match status" value="1"/>
</dbReference>
<keyword evidence="8" id="KW-0141">cGMP biosynthesis</keyword>
<comment type="subcellular location">
    <subcellularLocation>
        <location evidence="1">Membrane</location>
    </subcellularLocation>
</comment>
<evidence type="ECO:0000256" key="1">
    <source>
        <dbReference type="ARBA" id="ARBA00004370"/>
    </source>
</evidence>
<evidence type="ECO:0000256" key="2">
    <source>
        <dbReference type="ARBA" id="ARBA00012202"/>
    </source>
</evidence>
<gene>
    <name evidence="11" type="ORF">KUTeg_002874</name>
</gene>
<keyword evidence="4" id="KW-0547">Nucleotide-binding</keyword>
<dbReference type="Gene3D" id="1.10.510.10">
    <property type="entry name" value="Transferase(Phosphotransferase) domain 1"/>
    <property type="match status" value="1"/>
</dbReference>
<dbReference type="InterPro" id="IPR001828">
    <property type="entry name" value="ANF_lig-bd_rcpt"/>
</dbReference>
<dbReference type="Proteomes" id="UP001217089">
    <property type="component" value="Unassembled WGS sequence"/>
</dbReference>
<dbReference type="Gene3D" id="3.40.50.2300">
    <property type="match status" value="2"/>
</dbReference>
<evidence type="ECO:0000256" key="4">
    <source>
        <dbReference type="ARBA" id="ARBA00022741"/>
    </source>
</evidence>
<dbReference type="InterPro" id="IPR011009">
    <property type="entry name" value="Kinase-like_dom_sf"/>
</dbReference>
<feature type="domain" description="Protein kinase" evidence="10">
    <location>
        <begin position="256"/>
        <end position="673"/>
    </location>
</feature>
<dbReference type="InterPro" id="IPR028082">
    <property type="entry name" value="Peripla_BP_I"/>
</dbReference>
<evidence type="ECO:0000256" key="6">
    <source>
        <dbReference type="ARBA" id="ARBA00023136"/>
    </source>
</evidence>
<comment type="caution">
    <text evidence="11">The sequence shown here is derived from an EMBL/GenBank/DDBJ whole genome shotgun (WGS) entry which is preliminary data.</text>
</comment>
<keyword evidence="3 9" id="KW-0812">Transmembrane</keyword>
<keyword evidence="5 9" id="KW-1133">Transmembrane helix</keyword>
<evidence type="ECO:0000259" key="10">
    <source>
        <dbReference type="PROSITE" id="PS50011"/>
    </source>
</evidence>
<protein>
    <recommendedName>
        <fullName evidence="2">guanylate cyclase</fullName>
        <ecNumber evidence="2">4.6.1.2</ecNumber>
    </recommendedName>
</protein>
<dbReference type="InterPro" id="IPR001245">
    <property type="entry name" value="Ser-Thr/Tyr_kinase_cat_dom"/>
</dbReference>
<evidence type="ECO:0000256" key="3">
    <source>
        <dbReference type="ARBA" id="ARBA00022692"/>
    </source>
</evidence>
<reference evidence="11 12" key="1">
    <citation type="submission" date="2022-12" db="EMBL/GenBank/DDBJ databases">
        <title>Chromosome-level genome of Tegillarca granosa.</title>
        <authorList>
            <person name="Kim J."/>
        </authorList>
    </citation>
    <scope>NUCLEOTIDE SEQUENCE [LARGE SCALE GENOMIC DNA]</scope>
    <source>
        <strain evidence="11">Teg-2019</strain>
        <tissue evidence="11">Adductor muscle</tissue>
    </source>
</reference>
<keyword evidence="12" id="KW-1185">Reference proteome</keyword>
<dbReference type="InterPro" id="IPR050401">
    <property type="entry name" value="Cyclic_nucleotide_synthase"/>
</dbReference>
<dbReference type="CDD" id="cd06352">
    <property type="entry name" value="PBP1_NPR_GC-like"/>
    <property type="match status" value="1"/>
</dbReference>
<dbReference type="Gene3D" id="3.30.200.20">
    <property type="entry name" value="Phosphorylase Kinase, domain 1"/>
    <property type="match status" value="1"/>
</dbReference>
<name>A0ABQ9FQJ2_TEGGR</name>
<evidence type="ECO:0000256" key="5">
    <source>
        <dbReference type="ARBA" id="ARBA00022989"/>
    </source>
</evidence>
<accession>A0ABQ9FQJ2</accession>
<dbReference type="EMBL" id="JARBDR010000200">
    <property type="protein sequence ID" value="KAJ8319574.1"/>
    <property type="molecule type" value="Genomic_DNA"/>
</dbReference>
<dbReference type="Pfam" id="PF07714">
    <property type="entry name" value="PK_Tyr_Ser-Thr"/>
    <property type="match status" value="1"/>
</dbReference>
<evidence type="ECO:0000313" key="11">
    <source>
        <dbReference type="EMBL" id="KAJ8319574.1"/>
    </source>
</evidence>
<dbReference type="PANTHER" id="PTHR11920">
    <property type="entry name" value="GUANYLYL CYCLASE"/>
    <property type="match status" value="1"/>
</dbReference>
<sequence>MHHCFRLFIHVCIICFTGAVNVKVGVLLMTSATEPFDLRRVGPALDIAFERANTYYGVKFEPVYHNYTGFCPKVKVIGHLSELYYHNNVQAVIGPACSATLVAAGRLAQYLKLPMVNTVKAIMTQYYWQHVAIIYDQSYVFFDLAGTNLAIDFKADSSLPRPLDIPFVAAKLKDPVIIIFCHADLLRDFLYRAEELGMADGDYAFMTMELFPSDWLGYYMEFLRNDTKDVAVTKAYESLLLLTLKQPDNSEYRVFAEEVKRRAEADYGYTFGATETVNYFITAFYDGALYLAEAYNRTIANNGDTNDGLAVAQKVWNNTYPGITGPVAIDQVGDRIADFDVFDMYDSSSRAFQLVGRFQGATNMYKPVPDVEIKWRNGLPADMPPCVILVCFIYPLLLKLIYVCNSRKIQADADIGKKTWLIPWTDGTDGESAGGVQLFTQTGICRGNIVAIRKLNLPSIDLNHTVLLQFRQHSNLARFIGACIEPHNNALLMEYCPRGSLQGMEYLSGSAIKYHGRLSSTNCVIDSRFMLKLTDFGIPAVFAMDELYLKGNVNNNKYLWTAPEILRITKNRQDIKPHVRQMADIYSFGIILQEIIIRGAPFEGYDFTAAEILNRLTAAPGLAGPFRPIINNSQCAPELIHLMKDCWAEDPEERPPSFNAIASSLRKINTLYFISLYGKNFKSFLGFFLIRFSLNTNKQKNLKNQNVNRFVKNLDNL</sequence>
<dbReference type="PROSITE" id="PS50011">
    <property type="entry name" value="PROTEIN_KINASE_DOM"/>
    <property type="match status" value="1"/>
</dbReference>
<proteinExistence type="predicted"/>
<dbReference type="InterPro" id="IPR000719">
    <property type="entry name" value="Prot_kinase_dom"/>
</dbReference>
<organism evidence="11 12">
    <name type="scientific">Tegillarca granosa</name>
    <name type="common">Malaysian cockle</name>
    <name type="synonym">Anadara granosa</name>
    <dbReference type="NCBI Taxonomy" id="220873"/>
    <lineage>
        <taxon>Eukaryota</taxon>
        <taxon>Metazoa</taxon>
        <taxon>Spiralia</taxon>
        <taxon>Lophotrochozoa</taxon>
        <taxon>Mollusca</taxon>
        <taxon>Bivalvia</taxon>
        <taxon>Autobranchia</taxon>
        <taxon>Pteriomorphia</taxon>
        <taxon>Arcoida</taxon>
        <taxon>Arcoidea</taxon>
        <taxon>Arcidae</taxon>
        <taxon>Tegillarca</taxon>
    </lineage>
</organism>
<evidence type="ECO:0000256" key="7">
    <source>
        <dbReference type="ARBA" id="ARBA00023239"/>
    </source>
</evidence>
<keyword evidence="6 9" id="KW-0472">Membrane</keyword>
<feature type="transmembrane region" description="Helical" evidence="9">
    <location>
        <begin position="7"/>
        <end position="29"/>
    </location>
</feature>
<dbReference type="PANTHER" id="PTHR11920:SF494">
    <property type="entry name" value="ATRIAL NATRIURETIC PEPTIDE RECEPTOR 2"/>
    <property type="match status" value="1"/>
</dbReference>
<dbReference type="EC" id="4.6.1.2" evidence="2"/>